<dbReference type="InterPro" id="IPR029058">
    <property type="entry name" value="AB_hydrolase_fold"/>
</dbReference>
<feature type="domain" description="AB hydrolase-1" evidence="1">
    <location>
        <begin position="8"/>
        <end position="238"/>
    </location>
</feature>
<dbReference type="HOGENOM" id="CLU_046066_1_3_1"/>
<protein>
    <submittedName>
        <fullName evidence="2">Rhinocladiella mackenziei CBS 650.93 unplaced genomic scaffold supercont1.5, whole genome shotgun sequence</fullName>
    </submittedName>
</protein>
<dbReference type="Pfam" id="PF12697">
    <property type="entry name" value="Abhydrolase_6"/>
    <property type="match status" value="1"/>
</dbReference>
<dbReference type="InterPro" id="IPR052897">
    <property type="entry name" value="Sec-Metab_Biosynth_Hydrolase"/>
</dbReference>
<keyword evidence="3" id="KW-1185">Reference proteome</keyword>
<dbReference type="InterPro" id="IPR000073">
    <property type="entry name" value="AB_hydrolase_1"/>
</dbReference>
<reference evidence="2 3" key="1">
    <citation type="submission" date="2015-01" db="EMBL/GenBank/DDBJ databases">
        <title>The Genome Sequence of Rhinocladiella mackenzie CBS 650.93.</title>
        <authorList>
            <consortium name="The Broad Institute Genomics Platform"/>
            <person name="Cuomo C."/>
            <person name="de Hoog S."/>
            <person name="Gorbushina A."/>
            <person name="Stielow B."/>
            <person name="Teixiera M."/>
            <person name="Abouelleil A."/>
            <person name="Chapman S.B."/>
            <person name="Priest M."/>
            <person name="Young S.K."/>
            <person name="Wortman J."/>
            <person name="Nusbaum C."/>
            <person name="Birren B."/>
        </authorList>
    </citation>
    <scope>NUCLEOTIDE SEQUENCE [LARGE SCALE GENOMIC DNA]</scope>
    <source>
        <strain evidence="2 3">CBS 650.93</strain>
    </source>
</reference>
<sequence>MASQKTTFVLVHGAWHEPAHFEPLIQSLNDHGYKAVAPALPSVARSHIEAAKDYLSDVETVRSAVLAELDAGSNVVVVPHSYGGIPTTSALKDLDPESRSKAGCNTSVVGIASITSFVLPEGMNIRDAENREQGDISKLPKVLAPMSTDYFYNDMTPDQVEKYAALLKPIAAKALLERSKYSAHEVIPVHILMASEDKAMPWTTQERIVEMLKPKALLMRTEVIPGASHSPFISRVKETTDFLRRSAGESI</sequence>
<evidence type="ECO:0000313" key="3">
    <source>
        <dbReference type="Proteomes" id="UP000053617"/>
    </source>
</evidence>
<dbReference type="RefSeq" id="XP_013271124.1">
    <property type="nucleotide sequence ID" value="XM_013415670.1"/>
</dbReference>
<dbReference type="AlphaFoldDB" id="A0A0D2H0P8"/>
<dbReference type="OrthoDB" id="408373at2759"/>
<name>A0A0D2H0P8_9EURO</name>
<accession>A0A0D2H0P8</accession>
<organism evidence="2 3">
    <name type="scientific">Rhinocladiella mackenziei CBS 650.93</name>
    <dbReference type="NCBI Taxonomy" id="1442369"/>
    <lineage>
        <taxon>Eukaryota</taxon>
        <taxon>Fungi</taxon>
        <taxon>Dikarya</taxon>
        <taxon>Ascomycota</taxon>
        <taxon>Pezizomycotina</taxon>
        <taxon>Eurotiomycetes</taxon>
        <taxon>Chaetothyriomycetidae</taxon>
        <taxon>Chaetothyriales</taxon>
        <taxon>Herpotrichiellaceae</taxon>
        <taxon>Rhinocladiella</taxon>
    </lineage>
</organism>
<dbReference type="SUPFAM" id="SSF53474">
    <property type="entry name" value="alpha/beta-Hydrolases"/>
    <property type="match status" value="1"/>
</dbReference>
<dbReference type="Proteomes" id="UP000053617">
    <property type="component" value="Unassembled WGS sequence"/>
</dbReference>
<dbReference type="VEuPathDB" id="FungiDB:Z518_07541"/>
<dbReference type="PANTHER" id="PTHR37017:SF11">
    <property type="entry name" value="ESTERASE_LIPASE_THIOESTERASE DOMAIN-CONTAINING PROTEIN"/>
    <property type="match status" value="1"/>
</dbReference>
<proteinExistence type="predicted"/>
<gene>
    <name evidence="2" type="ORF">Z518_07541</name>
</gene>
<dbReference type="GeneID" id="25295612"/>
<dbReference type="Gene3D" id="3.40.50.1820">
    <property type="entry name" value="alpha/beta hydrolase"/>
    <property type="match status" value="1"/>
</dbReference>
<evidence type="ECO:0000313" key="2">
    <source>
        <dbReference type="EMBL" id="KIX03988.1"/>
    </source>
</evidence>
<dbReference type="EMBL" id="KN847479">
    <property type="protein sequence ID" value="KIX03988.1"/>
    <property type="molecule type" value="Genomic_DNA"/>
</dbReference>
<dbReference type="PANTHER" id="PTHR37017">
    <property type="entry name" value="AB HYDROLASE-1 DOMAIN-CONTAINING PROTEIN-RELATED"/>
    <property type="match status" value="1"/>
</dbReference>
<evidence type="ECO:0000259" key="1">
    <source>
        <dbReference type="Pfam" id="PF12697"/>
    </source>
</evidence>
<dbReference type="STRING" id="1442369.A0A0D2H0P8"/>